<dbReference type="AlphaFoldDB" id="A0A0N5C5N5"/>
<dbReference type="WBParaSite" id="SPAL_0001326200.1">
    <property type="protein sequence ID" value="SPAL_0001326200.1"/>
    <property type="gene ID" value="SPAL_0001326200"/>
</dbReference>
<dbReference type="STRING" id="174720.A0A0N5C5N5"/>
<evidence type="ECO:0000313" key="2">
    <source>
        <dbReference type="WBParaSite" id="SPAL_0001326200.1"/>
    </source>
</evidence>
<organism evidence="1 2">
    <name type="scientific">Strongyloides papillosus</name>
    <name type="common">Intestinal threadworm</name>
    <dbReference type="NCBI Taxonomy" id="174720"/>
    <lineage>
        <taxon>Eukaryota</taxon>
        <taxon>Metazoa</taxon>
        <taxon>Ecdysozoa</taxon>
        <taxon>Nematoda</taxon>
        <taxon>Chromadorea</taxon>
        <taxon>Rhabditida</taxon>
        <taxon>Tylenchina</taxon>
        <taxon>Panagrolaimomorpha</taxon>
        <taxon>Strongyloidoidea</taxon>
        <taxon>Strongyloididae</taxon>
        <taxon>Strongyloides</taxon>
    </lineage>
</organism>
<dbReference type="Proteomes" id="UP000046392">
    <property type="component" value="Unplaced"/>
</dbReference>
<name>A0A0N5C5N5_STREA</name>
<accession>A0A0N5C5N5</accession>
<reference evidence="2" key="1">
    <citation type="submission" date="2017-02" db="UniProtKB">
        <authorList>
            <consortium name="WormBaseParasite"/>
        </authorList>
    </citation>
    <scope>IDENTIFICATION</scope>
</reference>
<evidence type="ECO:0000313" key="1">
    <source>
        <dbReference type="Proteomes" id="UP000046392"/>
    </source>
</evidence>
<proteinExistence type="predicted"/>
<sequence>MEVIGFLINDKCISNIFQTKKTNLNGCWITFEESMEPLTKCANLESYIQCYSNIFYKNCNLESGWWSCEYIKANISSLYPQCYTSCTFS</sequence>
<keyword evidence="1" id="KW-1185">Reference proteome</keyword>
<protein>
    <submittedName>
        <fullName evidence="2">BPTI/Kunitz inhibitor domain-containing protein</fullName>
    </submittedName>
</protein>